<keyword evidence="2" id="KW-1208">Phospholipid metabolism</keyword>
<dbReference type="SUPFAM" id="SSF56112">
    <property type="entry name" value="Protein kinase-like (PK-like)"/>
    <property type="match status" value="1"/>
</dbReference>
<organism evidence="4 5">
    <name type="scientific">Leptotrombidium deliense</name>
    <dbReference type="NCBI Taxonomy" id="299467"/>
    <lineage>
        <taxon>Eukaryota</taxon>
        <taxon>Metazoa</taxon>
        <taxon>Ecdysozoa</taxon>
        <taxon>Arthropoda</taxon>
        <taxon>Chelicerata</taxon>
        <taxon>Arachnida</taxon>
        <taxon>Acari</taxon>
        <taxon>Acariformes</taxon>
        <taxon>Trombidiformes</taxon>
        <taxon>Prostigmata</taxon>
        <taxon>Anystina</taxon>
        <taxon>Parasitengona</taxon>
        <taxon>Trombiculoidea</taxon>
        <taxon>Trombiculidae</taxon>
        <taxon>Leptotrombidium</taxon>
    </lineage>
</organism>
<dbReference type="InterPro" id="IPR011009">
    <property type="entry name" value="Kinase-like_dom_sf"/>
</dbReference>
<evidence type="ECO:0000313" key="5">
    <source>
        <dbReference type="Proteomes" id="UP000288716"/>
    </source>
</evidence>
<evidence type="ECO:0000256" key="3">
    <source>
        <dbReference type="ARBA" id="ARBA00038211"/>
    </source>
</evidence>
<comment type="similarity">
    <text evidence="3">Belongs to the choline/ethanolamine kinase family.</text>
</comment>
<keyword evidence="1" id="KW-0443">Lipid metabolism</keyword>
<sequence length="206" mass="23637">IGMGGNFVCSLNVNELHAKVVVKLYVNKHVSGENNQTTRCHSEAAEAVMFTLLHLKSIAPNLLGVFDGGIVVDFIQGRNLMHKDFQNLKLIEAFGRKLAMFHSIKMPIRKTPAFIPLMLSNYSRSKIEKKFCHLPDKQQLIIAKMNNFPSMSELQWVLHIANKISMKVFSHNDLWLMNAMIKDEGENLFEKLYIIDYESCDYNYRG</sequence>
<dbReference type="GO" id="GO:0006646">
    <property type="term" value="P:phosphatidylethanolamine biosynthetic process"/>
    <property type="evidence" value="ECO:0007669"/>
    <property type="project" value="TreeGrafter"/>
</dbReference>
<proteinExistence type="inferred from homology"/>
<evidence type="ECO:0000256" key="2">
    <source>
        <dbReference type="ARBA" id="ARBA00023264"/>
    </source>
</evidence>
<dbReference type="GO" id="GO:0004305">
    <property type="term" value="F:ethanolamine kinase activity"/>
    <property type="evidence" value="ECO:0007669"/>
    <property type="project" value="TreeGrafter"/>
</dbReference>
<dbReference type="STRING" id="299467.A0A443RV45"/>
<protein>
    <submittedName>
        <fullName evidence="4">Choline/ethanolamine kinase-like isoform X2</fullName>
    </submittedName>
</protein>
<accession>A0A443RV45</accession>
<dbReference type="OrthoDB" id="6516455at2759"/>
<reference evidence="4 5" key="1">
    <citation type="journal article" date="2018" name="Gigascience">
        <title>Genomes of trombidid mites reveal novel predicted allergens and laterally-transferred genes associated with secondary metabolism.</title>
        <authorList>
            <person name="Dong X."/>
            <person name="Chaisiri K."/>
            <person name="Xia D."/>
            <person name="Armstrong S.D."/>
            <person name="Fang Y."/>
            <person name="Donnelly M.J."/>
            <person name="Kadowaki T."/>
            <person name="McGarry J.W."/>
            <person name="Darby A.C."/>
            <person name="Makepeace B.L."/>
        </authorList>
    </citation>
    <scope>NUCLEOTIDE SEQUENCE [LARGE SCALE GENOMIC DNA]</scope>
    <source>
        <strain evidence="4">UoL-UT</strain>
    </source>
</reference>
<dbReference type="PANTHER" id="PTHR22603:SF93">
    <property type="entry name" value="RE24176P"/>
    <property type="match status" value="1"/>
</dbReference>
<dbReference type="GO" id="GO:0005737">
    <property type="term" value="C:cytoplasm"/>
    <property type="evidence" value="ECO:0007669"/>
    <property type="project" value="TreeGrafter"/>
</dbReference>
<dbReference type="VEuPathDB" id="VectorBase:LDEU012797"/>
<keyword evidence="5" id="KW-1185">Reference proteome</keyword>
<evidence type="ECO:0000256" key="1">
    <source>
        <dbReference type="ARBA" id="ARBA00023209"/>
    </source>
</evidence>
<keyword evidence="4" id="KW-0418">Kinase</keyword>
<comment type="caution">
    <text evidence="4">The sequence shown here is derived from an EMBL/GenBank/DDBJ whole genome shotgun (WGS) entry which is preliminary data.</text>
</comment>
<keyword evidence="1" id="KW-0594">Phospholipid biosynthesis</keyword>
<dbReference type="GO" id="GO:0004103">
    <property type="term" value="F:choline kinase activity"/>
    <property type="evidence" value="ECO:0007669"/>
    <property type="project" value="TreeGrafter"/>
</dbReference>
<name>A0A443RV45_9ACAR</name>
<dbReference type="Proteomes" id="UP000288716">
    <property type="component" value="Unassembled WGS sequence"/>
</dbReference>
<evidence type="ECO:0000313" key="4">
    <source>
        <dbReference type="EMBL" id="RWS19243.1"/>
    </source>
</evidence>
<dbReference type="AlphaFoldDB" id="A0A443RV45"/>
<feature type="non-terminal residue" evidence="4">
    <location>
        <position position="206"/>
    </location>
</feature>
<dbReference type="PANTHER" id="PTHR22603">
    <property type="entry name" value="CHOLINE/ETHANOALAMINE KINASE"/>
    <property type="match status" value="1"/>
</dbReference>
<keyword evidence="4" id="KW-0808">Transferase</keyword>
<dbReference type="Gene3D" id="3.90.1200.10">
    <property type="match status" value="1"/>
</dbReference>
<feature type="non-terminal residue" evidence="4">
    <location>
        <position position="1"/>
    </location>
</feature>
<dbReference type="EMBL" id="NCKV01028498">
    <property type="protein sequence ID" value="RWS19243.1"/>
    <property type="molecule type" value="Genomic_DNA"/>
</dbReference>
<dbReference type="Pfam" id="PF01633">
    <property type="entry name" value="Choline_kinase"/>
    <property type="match status" value="1"/>
</dbReference>
<gene>
    <name evidence="4" type="ORF">B4U80_14472</name>
</gene>
<keyword evidence="1" id="KW-0444">Lipid biosynthesis</keyword>